<feature type="region of interest" description="Disordered" evidence="1">
    <location>
        <begin position="51"/>
        <end position="100"/>
    </location>
</feature>
<organism evidence="2 3">
    <name type="scientific">Sorangium cellulosum</name>
    <name type="common">Polyangium cellulosum</name>
    <dbReference type="NCBI Taxonomy" id="56"/>
    <lineage>
        <taxon>Bacteria</taxon>
        <taxon>Pseudomonadati</taxon>
        <taxon>Myxococcota</taxon>
        <taxon>Polyangia</taxon>
        <taxon>Polyangiales</taxon>
        <taxon>Polyangiaceae</taxon>
        <taxon>Sorangium</taxon>
    </lineage>
</organism>
<feature type="region of interest" description="Disordered" evidence="1">
    <location>
        <begin position="1"/>
        <end position="21"/>
    </location>
</feature>
<dbReference type="Pfam" id="PF11617">
    <property type="entry name" value="Cu-binding_MopE"/>
    <property type="match status" value="4"/>
</dbReference>
<sequence length="782" mass="78824">MNGAAHARIPGRMRKDTDRSVPFDKAVASRGRRRWAALLLGVVGGCVPNNDGNGGSGGSGGSGGDTSASSSGDVGPGGSGGSGGDGGQGGDGGDGGQGGGGAVCTPGSQVACPYSGPPDTQGVGRCAAGLRTCNESGTGYGPCEGEVLPAPEDCSAADDEDCDGVADGDDHDCVCVPGTEVICYSGDVETAGVGACEPGWARCREDGSGFGPCVGEVLPAAETCLTPVDDDCDGQTNEEGAGCACVPGEDVPCYTGPAGTEGVGLCAAGTARCQPDGMQLGPCRGQVLPARETCLTPIDDDCDGQVNEGGEQCVCPPNQRVRCYSGPPGTADVGACTSGTALCDAQGTSMGPCEGEAFPQPETCATPVDDDCDGQVNEGGSDCASGITASWVKQLSGLSITAVAVDAFDNTVIAGSFTSPVDLGAGPLLPRTAGAEAFVAKLDPSGHVLFAITFEGDDHAARDIATDASGNIALLGTVLQLDHIEDEDLWYVELYNRVVKLDPSGGLLWSSHSIAIDDTENAVAMNAAGDVFVTGVTLPLGEVIPHGYVRKLDGATGAPTWRRWLGDEDDDDHSERLDDVATRENGEIVMVGSVHEVHFLPGPELAYRSCGDLITLSPAGEVLDRTCVGADTETWQLAIDASGNTVLGSAVPHGERRVSKLDGAAASLWSRRIAQVQEMRLGVDGGGNVVLAGSFTGTLGLGGDTLTSSGGEDMYLARLDPDGNVVFSQGYGDAGNQRLMHLAVSAGGSAVLAGTFAGTITLGESTLVAATAQDTFLAKVGF</sequence>
<feature type="compositionally biased region" description="Gly residues" evidence="1">
    <location>
        <begin position="74"/>
        <end position="100"/>
    </location>
</feature>
<gene>
    <name evidence="2" type="ORF">BE17_45170</name>
</gene>
<comment type="caution">
    <text evidence="2">The sequence shown here is derived from an EMBL/GenBank/DDBJ whole genome shotgun (WGS) entry which is preliminary data.</text>
</comment>
<evidence type="ECO:0000256" key="1">
    <source>
        <dbReference type="SAM" id="MobiDB-lite"/>
    </source>
</evidence>
<protein>
    <submittedName>
        <fullName evidence="2">Uncharacterized protein</fullName>
    </submittedName>
</protein>
<dbReference type="PANTHER" id="PTHR35580">
    <property type="entry name" value="CELL SURFACE GLYCOPROTEIN (S-LAYER PROTEIN)-LIKE PROTEIN"/>
    <property type="match status" value="1"/>
</dbReference>
<proteinExistence type="predicted"/>
<dbReference type="Proteomes" id="UP000075635">
    <property type="component" value="Unassembled WGS sequence"/>
</dbReference>
<evidence type="ECO:0000313" key="2">
    <source>
        <dbReference type="EMBL" id="KYF87492.1"/>
    </source>
</evidence>
<dbReference type="SUPFAM" id="SSF101898">
    <property type="entry name" value="NHL repeat"/>
    <property type="match status" value="1"/>
</dbReference>
<evidence type="ECO:0000313" key="3">
    <source>
        <dbReference type="Proteomes" id="UP000075635"/>
    </source>
</evidence>
<accession>A0A150S4X7</accession>
<dbReference type="InterPro" id="IPR052918">
    <property type="entry name" value="Motility_Chemotaxis_Reg"/>
</dbReference>
<reference evidence="2 3" key="1">
    <citation type="submission" date="2014-02" db="EMBL/GenBank/DDBJ databases">
        <title>The small core and large imbalanced accessory genome model reveals a collaborative survival strategy of Sorangium cellulosum strains in nature.</title>
        <authorList>
            <person name="Han K."/>
            <person name="Peng R."/>
            <person name="Blom J."/>
            <person name="Li Y.-Z."/>
        </authorList>
    </citation>
    <scope>NUCLEOTIDE SEQUENCE [LARGE SCALE GENOMIC DNA]</scope>
    <source>
        <strain evidence="2 3">So0011-07</strain>
    </source>
</reference>
<dbReference type="EMBL" id="JEMB01001437">
    <property type="protein sequence ID" value="KYF87492.1"/>
    <property type="molecule type" value="Genomic_DNA"/>
</dbReference>
<dbReference type="AlphaFoldDB" id="A0A150S4X7"/>
<dbReference type="InterPro" id="IPR021655">
    <property type="entry name" value="Put_metal-bd"/>
</dbReference>
<dbReference type="PANTHER" id="PTHR35580:SF1">
    <property type="entry name" value="PHYTASE-LIKE DOMAIN-CONTAINING PROTEIN"/>
    <property type="match status" value="1"/>
</dbReference>
<feature type="compositionally biased region" description="Gly residues" evidence="1">
    <location>
        <begin position="52"/>
        <end position="64"/>
    </location>
</feature>
<name>A0A150S4X7_SORCE</name>